<organism evidence="11">
    <name type="scientific">Amorphochlora amoebiformis</name>
    <dbReference type="NCBI Taxonomy" id="1561963"/>
    <lineage>
        <taxon>Eukaryota</taxon>
        <taxon>Sar</taxon>
        <taxon>Rhizaria</taxon>
        <taxon>Cercozoa</taxon>
        <taxon>Chlorarachniophyceae</taxon>
        <taxon>Amorphochlora</taxon>
    </lineage>
</organism>
<dbReference type="InterPro" id="IPR001650">
    <property type="entry name" value="Helicase_C-like"/>
</dbReference>
<dbReference type="PROSITE" id="PS00690">
    <property type="entry name" value="DEAH_ATP_HELICASE"/>
    <property type="match status" value="1"/>
</dbReference>
<dbReference type="GO" id="GO:0003724">
    <property type="term" value="F:RNA helicase activity"/>
    <property type="evidence" value="ECO:0007669"/>
    <property type="project" value="UniProtKB-EC"/>
</dbReference>
<reference evidence="11" key="1">
    <citation type="journal article" date="2015" name="Genome Biol. Evol.">
        <title>Nucleomorph Genome Sequences of Two Chlorarachniophytes, Amorphochlora amoebiformis and Lotharella vacuolata.</title>
        <authorList>
            <person name="Suzuki S."/>
            <person name="Shirato S."/>
            <person name="Hirakawa Y."/>
            <person name="Ishida K."/>
        </authorList>
    </citation>
    <scope>NUCLEOTIDE SEQUENCE</scope>
    <source>
        <strain evidence="11">CCMP2058</strain>
    </source>
</reference>
<evidence type="ECO:0000256" key="6">
    <source>
        <dbReference type="ARBA" id="ARBA00022840"/>
    </source>
</evidence>
<feature type="domain" description="Helicase ATP-binding" evidence="9">
    <location>
        <begin position="19"/>
        <end position="180"/>
    </location>
</feature>
<keyword evidence="2" id="KW-0507">mRNA processing</keyword>
<evidence type="ECO:0000256" key="7">
    <source>
        <dbReference type="ARBA" id="ARBA00023187"/>
    </source>
</evidence>
<dbReference type="InterPro" id="IPR007502">
    <property type="entry name" value="Helicase-assoc_dom"/>
</dbReference>
<dbReference type="InterPro" id="IPR011545">
    <property type="entry name" value="DEAD/DEAH_box_helicase_dom"/>
</dbReference>
<accession>A0A0H5BHX4</accession>
<dbReference type="InterPro" id="IPR042035">
    <property type="entry name" value="DEAH_win-hel_dom"/>
</dbReference>
<proteinExistence type="predicted"/>
<dbReference type="Gene3D" id="3.40.50.300">
    <property type="entry name" value="P-loop containing nucleotide triphosphate hydrolases"/>
    <property type="match status" value="2"/>
</dbReference>
<name>A0A0H5BHX4_9EUKA</name>
<keyword evidence="5" id="KW-0347">Helicase</keyword>
<evidence type="ECO:0000259" key="9">
    <source>
        <dbReference type="PROSITE" id="PS51192"/>
    </source>
</evidence>
<feature type="domain" description="Helicase C-terminal" evidence="10">
    <location>
        <begin position="185"/>
        <end position="381"/>
    </location>
</feature>
<dbReference type="InterPro" id="IPR002464">
    <property type="entry name" value="DNA/RNA_helicase_DEAH_CS"/>
</dbReference>
<dbReference type="InterPro" id="IPR014001">
    <property type="entry name" value="Helicase_ATP-bd"/>
</dbReference>
<dbReference type="EMBL" id="AB996602">
    <property type="protein sequence ID" value="BAS01821.1"/>
    <property type="molecule type" value="Genomic_DNA"/>
</dbReference>
<evidence type="ECO:0000256" key="3">
    <source>
        <dbReference type="ARBA" id="ARBA00022741"/>
    </source>
</evidence>
<gene>
    <name evidence="11" type="primary">prp43-1</name>
</gene>
<evidence type="ECO:0000259" key="10">
    <source>
        <dbReference type="PROSITE" id="PS51194"/>
    </source>
</evidence>
<protein>
    <recommendedName>
        <fullName evidence="1">RNA helicase</fullName>
        <ecNumber evidence="1">3.6.4.13</ecNumber>
    </recommendedName>
</protein>
<dbReference type="Pfam" id="PF00270">
    <property type="entry name" value="DEAD"/>
    <property type="match status" value="1"/>
</dbReference>
<dbReference type="EC" id="3.6.4.13" evidence="1"/>
<dbReference type="InterPro" id="IPR027417">
    <property type="entry name" value="P-loop_NTPase"/>
</dbReference>
<evidence type="ECO:0000256" key="2">
    <source>
        <dbReference type="ARBA" id="ARBA00022664"/>
    </source>
</evidence>
<dbReference type="GO" id="GO:0006397">
    <property type="term" value="P:mRNA processing"/>
    <property type="evidence" value="ECO:0007669"/>
    <property type="project" value="UniProtKB-KW"/>
</dbReference>
<evidence type="ECO:0000256" key="8">
    <source>
        <dbReference type="ARBA" id="ARBA00047984"/>
    </source>
</evidence>
<dbReference type="Pfam" id="PF04408">
    <property type="entry name" value="WHD_HA2"/>
    <property type="match status" value="1"/>
</dbReference>
<keyword evidence="11" id="KW-0542">Nucleomorph</keyword>
<dbReference type="PROSITE" id="PS51194">
    <property type="entry name" value="HELICASE_CTER"/>
    <property type="match status" value="1"/>
</dbReference>
<keyword evidence="4" id="KW-0378">Hydrolase</keyword>
<dbReference type="SMART" id="SM00490">
    <property type="entry name" value="HELICc"/>
    <property type="match status" value="1"/>
</dbReference>
<dbReference type="FunFam" id="1.10.10.2130:FF:000001">
    <property type="entry name" value="Pre-mRNA-splicing factor ATP-dependent RNA helicase"/>
    <property type="match status" value="1"/>
</dbReference>
<dbReference type="CDD" id="cd18791">
    <property type="entry name" value="SF2_C_RHA"/>
    <property type="match status" value="1"/>
</dbReference>
<dbReference type="PANTHER" id="PTHR18934">
    <property type="entry name" value="ATP-DEPENDENT RNA HELICASE"/>
    <property type="match status" value="1"/>
</dbReference>
<dbReference type="SUPFAM" id="SSF52540">
    <property type="entry name" value="P-loop containing nucleoside triphosphate hydrolases"/>
    <property type="match status" value="1"/>
</dbReference>
<dbReference type="Pfam" id="PF00271">
    <property type="entry name" value="Helicase_C"/>
    <property type="match status" value="1"/>
</dbReference>
<evidence type="ECO:0000256" key="4">
    <source>
        <dbReference type="ARBA" id="ARBA00022801"/>
    </source>
</evidence>
<dbReference type="AlphaFoldDB" id="A0A0H5BHX4"/>
<keyword evidence="3" id="KW-0547">Nucleotide-binding</keyword>
<geneLocation type="nucleomorph" evidence="11"/>
<dbReference type="Pfam" id="PF07717">
    <property type="entry name" value="OB_NTP_bind"/>
    <property type="match status" value="1"/>
</dbReference>
<dbReference type="Gene3D" id="1.10.10.2130">
    <property type="entry name" value="DEAH helicase family, winged-helix domain"/>
    <property type="match status" value="1"/>
</dbReference>
<dbReference type="GO" id="GO:0016787">
    <property type="term" value="F:hydrolase activity"/>
    <property type="evidence" value="ECO:0007669"/>
    <property type="project" value="UniProtKB-KW"/>
</dbReference>
<dbReference type="GO" id="GO:0003723">
    <property type="term" value="F:RNA binding"/>
    <property type="evidence" value="ECO:0007669"/>
    <property type="project" value="TreeGrafter"/>
</dbReference>
<comment type="catalytic activity">
    <reaction evidence="8">
        <text>ATP + H2O = ADP + phosphate + H(+)</text>
        <dbReference type="Rhea" id="RHEA:13065"/>
        <dbReference type="ChEBI" id="CHEBI:15377"/>
        <dbReference type="ChEBI" id="CHEBI:15378"/>
        <dbReference type="ChEBI" id="CHEBI:30616"/>
        <dbReference type="ChEBI" id="CHEBI:43474"/>
        <dbReference type="ChEBI" id="CHEBI:456216"/>
        <dbReference type="EC" id="3.6.4.13"/>
    </reaction>
</comment>
<dbReference type="GO" id="GO:0005681">
    <property type="term" value="C:spliceosomal complex"/>
    <property type="evidence" value="ECO:0007669"/>
    <property type="project" value="TreeGrafter"/>
</dbReference>
<sequence length="627" mass="71973">MGVGKRINLPIKIAESFIISELKKKQVLMIIGDTGSGKSTQVAKYLINFNTSNKIGCTQPRRIAAMTISKRVATELNSNIGDKVGYCVRFEKVLNKKVRIKYLTEGILVREIVSDTMLSKYGIIVVDEAHERTLCTDLIIGTMKEIIKNNLKIKLIIMSATLEVQKFYNYFWNSSTLLIPGRLYKVNIFYTKAPEKNYKKVCLSLIMGIARSKKKGTMLIFLAGEEEIEDFNFTLSANSIGIKNFPEIVPLYSNLNIKFQDRIFQDIDKKSSCLASIDRIILSTNIAETSITISNVRYVIDSGFSKKNIYHPRLKIDSLIISSISKASAHQRAGRAGRTSSGKCFRIYTEHSFNVELSPQNLPEILRSNLNSLILILKKMGIRNIIDFDFLDPPSPEIIMRSLEVLIWLAAINRKGKITENGIIISEFPLEPEYSTCIVNSIHLKTVIESVTIVSMIISNMAIPFEKTNNDNSALNEEIRCCLHPYGDHLTMLSLYNTWRLKNKDTSWCLINNLNPRLLEFSDLVRTQLFKYIGLMKNHICYSYKSIRKYYNDILKSFFLGFGLNVAYSKDMDQYYTLFNKYFIEISPESFFNFNYHYIIFDTIVLTSKLFVKKVSRIKFKWLANMM</sequence>
<dbReference type="CDD" id="cd17917">
    <property type="entry name" value="DEXHc_RHA-like"/>
    <property type="match status" value="1"/>
</dbReference>
<dbReference type="GO" id="GO:0008380">
    <property type="term" value="P:RNA splicing"/>
    <property type="evidence" value="ECO:0007669"/>
    <property type="project" value="UniProtKB-KW"/>
</dbReference>
<evidence type="ECO:0000256" key="5">
    <source>
        <dbReference type="ARBA" id="ARBA00022806"/>
    </source>
</evidence>
<evidence type="ECO:0000256" key="1">
    <source>
        <dbReference type="ARBA" id="ARBA00012552"/>
    </source>
</evidence>
<dbReference type="SMART" id="SM00847">
    <property type="entry name" value="HA2"/>
    <property type="match status" value="1"/>
</dbReference>
<evidence type="ECO:0000313" key="11">
    <source>
        <dbReference type="EMBL" id="BAS01821.1"/>
    </source>
</evidence>
<dbReference type="PROSITE" id="PS51192">
    <property type="entry name" value="HELICASE_ATP_BIND_1"/>
    <property type="match status" value="1"/>
</dbReference>
<dbReference type="SMART" id="SM00487">
    <property type="entry name" value="DEXDc"/>
    <property type="match status" value="1"/>
</dbReference>
<dbReference type="GO" id="GO:0005524">
    <property type="term" value="F:ATP binding"/>
    <property type="evidence" value="ECO:0007669"/>
    <property type="project" value="UniProtKB-KW"/>
</dbReference>
<dbReference type="InterPro" id="IPR011709">
    <property type="entry name" value="DEAD-box_helicase_OB_fold"/>
</dbReference>
<keyword evidence="6" id="KW-0067">ATP-binding</keyword>
<dbReference type="InterPro" id="IPR048333">
    <property type="entry name" value="HA2_WH"/>
</dbReference>
<keyword evidence="7" id="KW-0508">mRNA splicing</keyword>
<dbReference type="PANTHER" id="PTHR18934:SF109">
    <property type="entry name" value="ATP-DEPENDENT RNA HELICASE DHX15 HOMOLOG"/>
    <property type="match status" value="1"/>
</dbReference>